<organism evidence="1 2">
    <name type="scientific">Daphnia magna</name>
    <dbReference type="NCBI Taxonomy" id="35525"/>
    <lineage>
        <taxon>Eukaryota</taxon>
        <taxon>Metazoa</taxon>
        <taxon>Ecdysozoa</taxon>
        <taxon>Arthropoda</taxon>
        <taxon>Crustacea</taxon>
        <taxon>Branchiopoda</taxon>
        <taxon>Diplostraca</taxon>
        <taxon>Cladocera</taxon>
        <taxon>Anomopoda</taxon>
        <taxon>Daphniidae</taxon>
        <taxon>Daphnia</taxon>
    </lineage>
</organism>
<gene>
    <name evidence="1" type="ORF">OUZ56_003512</name>
</gene>
<evidence type="ECO:0000313" key="1">
    <source>
        <dbReference type="EMBL" id="KAK4021601.1"/>
    </source>
</evidence>
<accession>A0ABR0A8X8</accession>
<keyword evidence="2" id="KW-1185">Reference proteome</keyword>
<name>A0ABR0A8X8_9CRUS</name>
<proteinExistence type="predicted"/>
<evidence type="ECO:0000313" key="2">
    <source>
        <dbReference type="Proteomes" id="UP001234178"/>
    </source>
</evidence>
<reference evidence="1 2" key="1">
    <citation type="journal article" date="2023" name="Nucleic Acids Res.">
        <title>The hologenome of Daphnia magna reveals possible DNA methylation and microbiome-mediated evolution of the host genome.</title>
        <authorList>
            <person name="Chaturvedi A."/>
            <person name="Li X."/>
            <person name="Dhandapani V."/>
            <person name="Marshall H."/>
            <person name="Kissane S."/>
            <person name="Cuenca-Cambronero M."/>
            <person name="Asole G."/>
            <person name="Calvet F."/>
            <person name="Ruiz-Romero M."/>
            <person name="Marangio P."/>
            <person name="Guigo R."/>
            <person name="Rago D."/>
            <person name="Mirbahai L."/>
            <person name="Eastwood N."/>
            <person name="Colbourne J.K."/>
            <person name="Zhou J."/>
            <person name="Mallon E."/>
            <person name="Orsini L."/>
        </authorList>
    </citation>
    <scope>NUCLEOTIDE SEQUENCE [LARGE SCALE GENOMIC DNA]</scope>
    <source>
        <strain evidence="1">LRV0_1</strain>
    </source>
</reference>
<dbReference type="Proteomes" id="UP001234178">
    <property type="component" value="Unassembled WGS sequence"/>
</dbReference>
<protein>
    <submittedName>
        <fullName evidence="1">Uncharacterized protein</fullName>
    </submittedName>
</protein>
<comment type="caution">
    <text evidence="1">The sequence shown here is derived from an EMBL/GenBank/DDBJ whole genome shotgun (WGS) entry which is preliminary data.</text>
</comment>
<dbReference type="EMBL" id="JAOYFB010000036">
    <property type="protein sequence ID" value="KAK4021601.1"/>
    <property type="molecule type" value="Genomic_DNA"/>
</dbReference>
<sequence>MVFGALWSTLGVWSLKGRPHNNALSVVVLHTATKLLWTSNNIVYWANHFFFVVGEAQLQGNGLLRIRECKDSEIFEANVAGEIGPKQNGTGEIGLKISSPSSPRGYDGCGLHPSRKGDVHQRGYDSKIRMIPRQPPLCCKMYEEFT</sequence>